<dbReference type="EMBL" id="GGEC01001543">
    <property type="protein sequence ID" value="MBW82026.1"/>
    <property type="molecule type" value="Transcribed_RNA"/>
</dbReference>
<dbReference type="AlphaFoldDB" id="A0A2P2ILA3"/>
<evidence type="ECO:0000313" key="1">
    <source>
        <dbReference type="EMBL" id="MBW82026.1"/>
    </source>
</evidence>
<accession>A0A2P2ILA3</accession>
<sequence>MTLCSNMGEMLESSVALGCDKQRGHSWCEYRFSYGVVTLGLFV</sequence>
<reference evidence="1" key="1">
    <citation type="submission" date="2018-02" db="EMBL/GenBank/DDBJ databases">
        <title>Rhizophora mucronata_Transcriptome.</title>
        <authorList>
            <person name="Meera S.P."/>
            <person name="Sreeshan A."/>
            <person name="Augustine A."/>
        </authorList>
    </citation>
    <scope>NUCLEOTIDE SEQUENCE</scope>
    <source>
        <tissue evidence="1">Leaf</tissue>
    </source>
</reference>
<proteinExistence type="predicted"/>
<organism evidence="1">
    <name type="scientific">Rhizophora mucronata</name>
    <name type="common">Asiatic mangrove</name>
    <dbReference type="NCBI Taxonomy" id="61149"/>
    <lineage>
        <taxon>Eukaryota</taxon>
        <taxon>Viridiplantae</taxon>
        <taxon>Streptophyta</taxon>
        <taxon>Embryophyta</taxon>
        <taxon>Tracheophyta</taxon>
        <taxon>Spermatophyta</taxon>
        <taxon>Magnoliopsida</taxon>
        <taxon>eudicotyledons</taxon>
        <taxon>Gunneridae</taxon>
        <taxon>Pentapetalae</taxon>
        <taxon>rosids</taxon>
        <taxon>fabids</taxon>
        <taxon>Malpighiales</taxon>
        <taxon>Rhizophoraceae</taxon>
        <taxon>Rhizophora</taxon>
    </lineage>
</organism>
<name>A0A2P2ILA3_RHIMU</name>
<protein>
    <submittedName>
        <fullName evidence="1">Uncharacterized protein</fullName>
    </submittedName>
</protein>